<name>A0A5C6DEM3_9BACT</name>
<gene>
    <name evidence="5" type="ORF">Q31b_51080</name>
</gene>
<dbReference type="GO" id="GO:0006654">
    <property type="term" value="P:phosphatidic acid biosynthetic process"/>
    <property type="evidence" value="ECO:0007669"/>
    <property type="project" value="TreeGrafter"/>
</dbReference>
<evidence type="ECO:0000256" key="3">
    <source>
        <dbReference type="ARBA" id="ARBA00023315"/>
    </source>
</evidence>
<dbReference type="SMART" id="SM00563">
    <property type="entry name" value="PlsC"/>
    <property type="match status" value="1"/>
</dbReference>
<evidence type="ECO:0000256" key="2">
    <source>
        <dbReference type="ARBA" id="ARBA00022679"/>
    </source>
</evidence>
<evidence type="ECO:0000313" key="6">
    <source>
        <dbReference type="Proteomes" id="UP000315471"/>
    </source>
</evidence>
<dbReference type="PANTHER" id="PTHR10434:SF40">
    <property type="entry name" value="1-ACYL-SN-GLYCEROL-3-PHOSPHATE ACYLTRANSFERASE"/>
    <property type="match status" value="1"/>
</dbReference>
<dbReference type="RefSeq" id="WP_146602213.1">
    <property type="nucleotide sequence ID" value="NZ_SJPY01000009.1"/>
</dbReference>
<comment type="pathway">
    <text evidence="1">Lipid metabolism.</text>
</comment>
<keyword evidence="6" id="KW-1185">Reference proteome</keyword>
<protein>
    <submittedName>
        <fullName evidence="5">Acyltransferase</fullName>
    </submittedName>
</protein>
<evidence type="ECO:0000313" key="5">
    <source>
        <dbReference type="EMBL" id="TWU35673.1"/>
    </source>
</evidence>
<reference evidence="5 6" key="1">
    <citation type="submission" date="2019-02" db="EMBL/GenBank/DDBJ databases">
        <title>Deep-cultivation of Planctomycetes and their phenomic and genomic characterization uncovers novel biology.</title>
        <authorList>
            <person name="Wiegand S."/>
            <person name="Jogler M."/>
            <person name="Boedeker C."/>
            <person name="Pinto D."/>
            <person name="Vollmers J."/>
            <person name="Rivas-Marin E."/>
            <person name="Kohn T."/>
            <person name="Peeters S.H."/>
            <person name="Heuer A."/>
            <person name="Rast P."/>
            <person name="Oberbeckmann S."/>
            <person name="Bunk B."/>
            <person name="Jeske O."/>
            <person name="Meyerdierks A."/>
            <person name="Storesund J.E."/>
            <person name="Kallscheuer N."/>
            <person name="Luecker S."/>
            <person name="Lage O.M."/>
            <person name="Pohl T."/>
            <person name="Merkel B.J."/>
            <person name="Hornburger P."/>
            <person name="Mueller R.-W."/>
            <person name="Bruemmer F."/>
            <person name="Labrenz M."/>
            <person name="Spormann A.M."/>
            <person name="Op Den Camp H."/>
            <person name="Overmann J."/>
            <person name="Amann R."/>
            <person name="Jetten M.S.M."/>
            <person name="Mascher T."/>
            <person name="Medema M.H."/>
            <person name="Devos D.P."/>
            <person name="Kaster A.-K."/>
            <person name="Ovreas L."/>
            <person name="Rohde M."/>
            <person name="Galperin M.Y."/>
            <person name="Jogler C."/>
        </authorList>
    </citation>
    <scope>NUCLEOTIDE SEQUENCE [LARGE SCALE GENOMIC DNA]</scope>
    <source>
        <strain evidence="5 6">Q31b</strain>
    </source>
</reference>
<evidence type="ECO:0000259" key="4">
    <source>
        <dbReference type="SMART" id="SM00563"/>
    </source>
</evidence>
<comment type="caution">
    <text evidence="5">The sequence shown here is derived from an EMBL/GenBank/DDBJ whole genome shotgun (WGS) entry which is preliminary data.</text>
</comment>
<dbReference type="OrthoDB" id="9806008at2"/>
<dbReference type="InterPro" id="IPR002123">
    <property type="entry name" value="Plipid/glycerol_acylTrfase"/>
</dbReference>
<sequence length="408" mass="46296">MTVILDRPYQFIPPNRNDLWPAFIQKFRIFDYYLRKKEGVVSYDCRNIERLKQSIASGAGVLLAPNHCRYADPLVLGWCSRHSGRHVYAMASWHLFNNGWFDAFAINRMGGFSIFREGSDRQALETAIEILVEAHRALILFPEGTTNRTNDALKPLLEGVTFIARTASRRRHKKDGGKTVVHPVAIKYLSVDKIDDWANAQLSQIESQLGWQKPVSLPLLGRTLRVVEALLALREVEYFGKSRTGPLPARRDELIEHLLSSTEQRMKLENAVSDANESNVRARVRVIRSEVHTRWFSRNPNDQEKRALRGDLAAADLAQELFSYPDNYLQEETVTDMRLVETIQRMQETLFGKADSSIPLHAVIEVDESINVPAEKAPRGVEDPILTSIRESLTALLENLSGEARPVA</sequence>
<feature type="domain" description="Phospholipid/glycerol acyltransferase" evidence="4">
    <location>
        <begin position="61"/>
        <end position="189"/>
    </location>
</feature>
<dbReference type="CDD" id="cd07989">
    <property type="entry name" value="LPLAT_AGPAT-like"/>
    <property type="match status" value="1"/>
</dbReference>
<dbReference type="GO" id="GO:0003841">
    <property type="term" value="F:1-acylglycerol-3-phosphate O-acyltransferase activity"/>
    <property type="evidence" value="ECO:0007669"/>
    <property type="project" value="TreeGrafter"/>
</dbReference>
<organism evidence="5 6">
    <name type="scientific">Novipirellula aureliae</name>
    <dbReference type="NCBI Taxonomy" id="2527966"/>
    <lineage>
        <taxon>Bacteria</taxon>
        <taxon>Pseudomonadati</taxon>
        <taxon>Planctomycetota</taxon>
        <taxon>Planctomycetia</taxon>
        <taxon>Pirellulales</taxon>
        <taxon>Pirellulaceae</taxon>
        <taxon>Novipirellula</taxon>
    </lineage>
</organism>
<accession>A0A5C6DEM3</accession>
<evidence type="ECO:0000256" key="1">
    <source>
        <dbReference type="ARBA" id="ARBA00005189"/>
    </source>
</evidence>
<keyword evidence="2 5" id="KW-0808">Transferase</keyword>
<proteinExistence type="predicted"/>
<keyword evidence="3 5" id="KW-0012">Acyltransferase</keyword>
<dbReference type="AlphaFoldDB" id="A0A5C6DEM3"/>
<dbReference type="EMBL" id="SJPY01000009">
    <property type="protein sequence ID" value="TWU35673.1"/>
    <property type="molecule type" value="Genomic_DNA"/>
</dbReference>
<dbReference type="SUPFAM" id="SSF69593">
    <property type="entry name" value="Glycerol-3-phosphate (1)-acyltransferase"/>
    <property type="match status" value="1"/>
</dbReference>
<dbReference type="Pfam" id="PF01553">
    <property type="entry name" value="Acyltransferase"/>
    <property type="match status" value="1"/>
</dbReference>
<dbReference type="PANTHER" id="PTHR10434">
    <property type="entry name" value="1-ACYL-SN-GLYCEROL-3-PHOSPHATE ACYLTRANSFERASE"/>
    <property type="match status" value="1"/>
</dbReference>
<dbReference type="Proteomes" id="UP000315471">
    <property type="component" value="Unassembled WGS sequence"/>
</dbReference>